<reference evidence="6 8" key="2">
    <citation type="submission" date="2021-07" db="EMBL/GenBank/DDBJ databases">
        <title>The Aristolochia fimbriata genome: insights into angiosperm evolution, floral development and chemical biosynthesis.</title>
        <authorList>
            <person name="Jiao Y."/>
        </authorList>
    </citation>
    <scope>NUCLEOTIDE SEQUENCE [LARGE SCALE GENOMIC DNA]</scope>
    <source>
        <strain evidence="6">IBCAS-2021</strain>
        <tissue evidence="6">Leaf</tissue>
    </source>
</reference>
<dbReference type="OMA" id="IWSREEN"/>
<comment type="subcellular location">
    <subcellularLocation>
        <location evidence="1">Nucleus</location>
    </subcellularLocation>
</comment>
<dbReference type="InterPro" id="IPR044636">
    <property type="entry name" value="RADIALIS-like"/>
</dbReference>
<evidence type="ECO:0000256" key="1">
    <source>
        <dbReference type="ARBA" id="ARBA00004123"/>
    </source>
</evidence>
<dbReference type="GO" id="GO:0003700">
    <property type="term" value="F:DNA-binding transcription factor activity"/>
    <property type="evidence" value="ECO:0007669"/>
    <property type="project" value="InterPro"/>
</dbReference>
<feature type="domain" description="Myb-like" evidence="5">
    <location>
        <begin position="14"/>
        <end position="60"/>
    </location>
</feature>
<gene>
    <name evidence="7" type="primary">RAD</name>
    <name evidence="6" type="ORF">H6P81_013688</name>
</gene>
<name>A0A482DIA0_ARIFI</name>
<keyword evidence="8" id="KW-1185">Reference proteome</keyword>
<evidence type="ECO:0000259" key="5">
    <source>
        <dbReference type="PROSITE" id="PS50090"/>
    </source>
</evidence>
<keyword evidence="4" id="KW-0539">Nucleus</keyword>
<dbReference type="PROSITE" id="PS50090">
    <property type="entry name" value="MYB_LIKE"/>
    <property type="match status" value="1"/>
</dbReference>
<dbReference type="PANTHER" id="PTHR43952:SF75">
    <property type="entry name" value="PROTEIN RADIALIS-LIKE 6"/>
    <property type="match status" value="1"/>
</dbReference>
<evidence type="ECO:0000313" key="7">
    <source>
        <dbReference type="EMBL" id="QBM06306.1"/>
    </source>
</evidence>
<evidence type="ECO:0000256" key="4">
    <source>
        <dbReference type="ARBA" id="ARBA00023242"/>
    </source>
</evidence>
<organism evidence="7">
    <name type="scientific">Aristolochia fimbriata</name>
    <name type="common">White veined hardy Dutchman's pipe vine</name>
    <dbReference type="NCBI Taxonomy" id="158543"/>
    <lineage>
        <taxon>Eukaryota</taxon>
        <taxon>Viridiplantae</taxon>
        <taxon>Streptophyta</taxon>
        <taxon>Embryophyta</taxon>
        <taxon>Tracheophyta</taxon>
        <taxon>Spermatophyta</taxon>
        <taxon>Magnoliopsida</taxon>
        <taxon>Magnoliidae</taxon>
        <taxon>Piperales</taxon>
        <taxon>Aristolochiaceae</taxon>
        <taxon>Aristolochia</taxon>
    </lineage>
</organism>
<dbReference type="EMBL" id="JAINDJ010000005">
    <property type="protein sequence ID" value="KAG9447560.1"/>
    <property type="molecule type" value="Genomic_DNA"/>
</dbReference>
<dbReference type="GO" id="GO:0005634">
    <property type="term" value="C:nucleus"/>
    <property type="evidence" value="ECO:0007669"/>
    <property type="project" value="UniProtKB-SubCell"/>
</dbReference>
<dbReference type="CDD" id="cd00167">
    <property type="entry name" value="SANT"/>
    <property type="match status" value="1"/>
</dbReference>
<proteinExistence type="evidence at transcript level"/>
<sequence>MKGGEGCCGNGRIWSREENKVFERALALYDEDTPDRWQNVASMVGGRTVDEVRHHYDLLVEDLNCIESDKVPLPEYAQSAPVGQRRLQDSGDLRGWFDVGPRLFLRMSIK</sequence>
<dbReference type="PANTHER" id="PTHR43952">
    <property type="entry name" value="MYB FAMILY TRANSCRIPTION FACTOR-RELATED"/>
    <property type="match status" value="1"/>
</dbReference>
<reference evidence="7" key="1">
    <citation type="journal article" date="2019" name="Am. J. Bot.">
        <title>Evolution of RADIALIS and DIVARICATA gene lineages in flowering plants with an expanded sampling in non-core eudicots.</title>
        <authorList>
            <person name="Madrigal Y."/>
            <person name="Alzate J.F."/>
            <person name="Gonzalez F."/>
            <person name="Pabon-Mora N."/>
        </authorList>
    </citation>
    <scope>NUCLEOTIDE SEQUENCE</scope>
</reference>
<evidence type="ECO:0000313" key="8">
    <source>
        <dbReference type="Proteomes" id="UP000825729"/>
    </source>
</evidence>
<keyword evidence="3" id="KW-0804">Transcription</keyword>
<dbReference type="EMBL" id="MK090634">
    <property type="protein sequence ID" value="QBM06306.1"/>
    <property type="molecule type" value="mRNA"/>
</dbReference>
<evidence type="ECO:0000256" key="2">
    <source>
        <dbReference type="ARBA" id="ARBA00023015"/>
    </source>
</evidence>
<dbReference type="FunFam" id="1.10.10.60:FF:000154">
    <property type="entry name" value="Transcription factor SRM1"/>
    <property type="match status" value="1"/>
</dbReference>
<dbReference type="OrthoDB" id="118550at2759"/>
<evidence type="ECO:0000313" key="6">
    <source>
        <dbReference type="EMBL" id="KAG9447560.1"/>
    </source>
</evidence>
<feature type="non-terminal residue" evidence="7">
    <location>
        <position position="1"/>
    </location>
</feature>
<evidence type="ECO:0000256" key="3">
    <source>
        <dbReference type="ARBA" id="ARBA00023163"/>
    </source>
</evidence>
<dbReference type="InterPro" id="IPR009057">
    <property type="entry name" value="Homeodomain-like_sf"/>
</dbReference>
<dbReference type="SMART" id="SM00717">
    <property type="entry name" value="SANT"/>
    <property type="match status" value="1"/>
</dbReference>
<dbReference type="SUPFAM" id="SSF46689">
    <property type="entry name" value="Homeodomain-like"/>
    <property type="match status" value="1"/>
</dbReference>
<dbReference type="Pfam" id="PF00249">
    <property type="entry name" value="Myb_DNA-binding"/>
    <property type="match status" value="1"/>
</dbReference>
<dbReference type="Proteomes" id="UP000825729">
    <property type="component" value="Unassembled WGS sequence"/>
</dbReference>
<dbReference type="Gene3D" id="1.10.10.60">
    <property type="entry name" value="Homeodomain-like"/>
    <property type="match status" value="1"/>
</dbReference>
<dbReference type="InterPro" id="IPR001005">
    <property type="entry name" value="SANT/Myb"/>
</dbReference>
<dbReference type="AlphaFoldDB" id="A0A482DIA0"/>
<protein>
    <submittedName>
        <fullName evidence="7">RADIALIS 1</fullName>
    </submittedName>
</protein>
<keyword evidence="2" id="KW-0805">Transcription regulation</keyword>
<accession>A0A482DIA0</accession>